<reference evidence="1" key="1">
    <citation type="journal article" date="2021" name="Sci. Rep.">
        <title>Diploid genomic architecture of Nitzschia inconspicua, an elite biomass production diatom.</title>
        <authorList>
            <person name="Oliver A."/>
            <person name="Podell S."/>
            <person name="Pinowska A."/>
            <person name="Traller J.C."/>
            <person name="Smith S.R."/>
            <person name="McClure R."/>
            <person name="Beliaev A."/>
            <person name="Bohutskyi P."/>
            <person name="Hill E.A."/>
            <person name="Rabines A."/>
            <person name="Zheng H."/>
            <person name="Allen L.Z."/>
            <person name="Kuo A."/>
            <person name="Grigoriev I.V."/>
            <person name="Allen A.E."/>
            <person name="Hazlebeck D."/>
            <person name="Allen E.E."/>
        </authorList>
    </citation>
    <scope>NUCLEOTIDE SEQUENCE</scope>
    <source>
        <strain evidence="1">Hildebrandi</strain>
    </source>
</reference>
<accession>A0A9K3PIG2</accession>
<dbReference type="OrthoDB" id="39557at2759"/>
<evidence type="ECO:0008006" key="3">
    <source>
        <dbReference type="Google" id="ProtNLM"/>
    </source>
</evidence>
<dbReference type="EMBL" id="JAGRRH010000020">
    <property type="protein sequence ID" value="KAG7348568.1"/>
    <property type="molecule type" value="Genomic_DNA"/>
</dbReference>
<organism evidence="1 2">
    <name type="scientific">Nitzschia inconspicua</name>
    <dbReference type="NCBI Taxonomy" id="303405"/>
    <lineage>
        <taxon>Eukaryota</taxon>
        <taxon>Sar</taxon>
        <taxon>Stramenopiles</taxon>
        <taxon>Ochrophyta</taxon>
        <taxon>Bacillariophyta</taxon>
        <taxon>Bacillariophyceae</taxon>
        <taxon>Bacillariophycidae</taxon>
        <taxon>Bacillariales</taxon>
        <taxon>Bacillariaceae</taxon>
        <taxon>Nitzschia</taxon>
    </lineage>
</organism>
<evidence type="ECO:0000313" key="2">
    <source>
        <dbReference type="Proteomes" id="UP000693970"/>
    </source>
</evidence>
<dbReference type="PANTHER" id="PTHR11439">
    <property type="entry name" value="GAG-POL-RELATED RETROTRANSPOSON"/>
    <property type="match status" value="1"/>
</dbReference>
<keyword evidence="2" id="KW-1185">Reference proteome</keyword>
<evidence type="ECO:0000313" key="1">
    <source>
        <dbReference type="EMBL" id="KAG7348568.1"/>
    </source>
</evidence>
<proteinExistence type="predicted"/>
<dbReference type="AlphaFoldDB" id="A0A9K3PIG2"/>
<comment type="caution">
    <text evidence="1">The sequence shown here is derived from an EMBL/GenBank/DDBJ whole genome shotgun (WGS) entry which is preliminary data.</text>
</comment>
<sequence>MKDPAPFVQPLSDPKGFAFKLKGTGPMGFHLGCDFFREEDGTLAMSPKKYIERMTDGYIRMFGSKPNVHVYSPLEKGDHPELDATPLLDPEGIQQYQSLVGSMQWAISLGRLDICTAITTLSSFNAVPRVGHLERANRVVGYLNRFKDAAIRFRTGLPDVTDLPSHVNDWTYSVYGNVWEIIPQDIPQPLGKQIQLIHYVDANLYNDWTTGRSVTGILHFINQTPIAWFSKKQSTVETATYGSEFVAARTAVEQIIDIRTTLRYLGVPVSTSSMIFGDNEAVVNSSIDPNAKQHKRHTALSFHRVREAIALGMVKFCHVPGNINPADVLSKHWGHSDVWRQLQALLFWKGNTDGIPDDGDTNVTADVDDTPVAR</sequence>
<dbReference type="PANTHER" id="PTHR11439:SF463">
    <property type="entry name" value="REVERSE TRANSCRIPTASE TY1_COPIA-TYPE DOMAIN-CONTAINING PROTEIN"/>
    <property type="match status" value="1"/>
</dbReference>
<name>A0A9K3PIG2_9STRA</name>
<reference evidence="1" key="2">
    <citation type="submission" date="2021-04" db="EMBL/GenBank/DDBJ databases">
        <authorList>
            <person name="Podell S."/>
        </authorList>
    </citation>
    <scope>NUCLEOTIDE SEQUENCE</scope>
    <source>
        <strain evidence="1">Hildebrandi</strain>
    </source>
</reference>
<dbReference type="Proteomes" id="UP000693970">
    <property type="component" value="Unassembled WGS sequence"/>
</dbReference>
<dbReference type="CDD" id="cd09272">
    <property type="entry name" value="RNase_HI_RT_Ty1"/>
    <property type="match status" value="1"/>
</dbReference>
<gene>
    <name evidence="1" type="ORF">IV203_017273</name>
</gene>
<protein>
    <recommendedName>
        <fullName evidence="3">Polyprotein</fullName>
    </recommendedName>
</protein>